<organism evidence="1 2">
    <name type="scientific">Pseudobdellovibrio exovorus JSS</name>
    <dbReference type="NCBI Taxonomy" id="1184267"/>
    <lineage>
        <taxon>Bacteria</taxon>
        <taxon>Pseudomonadati</taxon>
        <taxon>Bdellovibrionota</taxon>
        <taxon>Bdellovibrionia</taxon>
        <taxon>Bdellovibrionales</taxon>
        <taxon>Pseudobdellovibrionaceae</taxon>
        <taxon>Pseudobdellovibrio</taxon>
    </lineage>
</organism>
<evidence type="ECO:0000313" key="1">
    <source>
        <dbReference type="EMBL" id="AGH94273.1"/>
    </source>
</evidence>
<dbReference type="Proteomes" id="UP000012040">
    <property type="component" value="Chromosome"/>
</dbReference>
<evidence type="ECO:0008006" key="3">
    <source>
        <dbReference type="Google" id="ProtNLM"/>
    </source>
</evidence>
<name>M4V514_9BACT</name>
<dbReference type="eggNOG" id="COG2929">
    <property type="taxonomic scope" value="Bacteria"/>
</dbReference>
<dbReference type="Pfam" id="PF04365">
    <property type="entry name" value="BrnT_toxin"/>
    <property type="match status" value="1"/>
</dbReference>
<dbReference type="HOGENOM" id="CLU_149290_1_2_7"/>
<gene>
    <name evidence="1" type="ORF">A11Q_53</name>
</gene>
<keyword evidence="2" id="KW-1185">Reference proteome</keyword>
<reference evidence="1 2" key="1">
    <citation type="journal article" date="2013" name="ISME J.">
        <title>By their genes ye shall know them: genomic signatures of predatory bacteria.</title>
        <authorList>
            <person name="Pasternak Z."/>
            <person name="Pietrokovski S."/>
            <person name="Rotem O."/>
            <person name="Gophna U."/>
            <person name="Lurie-Weinberger M.N."/>
            <person name="Jurkevitch E."/>
        </authorList>
    </citation>
    <scope>NUCLEOTIDE SEQUENCE [LARGE SCALE GENOMIC DNA]</scope>
    <source>
        <strain evidence="1 2">JSS</strain>
    </source>
</reference>
<dbReference type="OrthoDB" id="5297292at2"/>
<dbReference type="InterPro" id="IPR007460">
    <property type="entry name" value="BrnT_toxin"/>
</dbReference>
<proteinExistence type="predicted"/>
<dbReference type="EMBL" id="CP003537">
    <property type="protein sequence ID" value="AGH94273.1"/>
    <property type="molecule type" value="Genomic_DNA"/>
</dbReference>
<dbReference type="PATRIC" id="fig|1184267.3.peg.54"/>
<evidence type="ECO:0000313" key="2">
    <source>
        <dbReference type="Proteomes" id="UP000012040"/>
    </source>
</evidence>
<dbReference type="Gene3D" id="3.10.450.530">
    <property type="entry name" value="Ribonuclease toxin, BrnT, of type II toxin-antitoxin system"/>
    <property type="match status" value="1"/>
</dbReference>
<accession>M4V514</accession>
<dbReference type="InterPro" id="IPR038573">
    <property type="entry name" value="BrnT_sf"/>
</dbReference>
<dbReference type="STRING" id="1184267.A11Q_53"/>
<dbReference type="AlphaFoldDB" id="M4V514"/>
<sequence length="94" mass="11203">MYFEWSEIKNHVNYEKHGVWFEEAQTVWTTGSSVEFYDPEHSFEIEDRFIRIGLSEKLNLLLVVFCERADGTVIRIISSRRATLKERVQYEKGI</sequence>
<dbReference type="KEGG" id="bex:A11Q_53"/>
<protein>
    <recommendedName>
        <fullName evidence="3">BrnT family toxin</fullName>
    </recommendedName>
</protein>